<reference evidence="4" key="1">
    <citation type="submission" date="2016-10" db="EMBL/GenBank/DDBJ databases">
        <authorList>
            <person name="Varghese N."/>
            <person name="Submissions S."/>
        </authorList>
    </citation>
    <scope>NUCLEOTIDE SEQUENCE [LARGE SCALE GENOMIC DNA]</scope>
    <source>
        <strain evidence="4">AAP</strain>
    </source>
</reference>
<dbReference type="CDD" id="cd00293">
    <property type="entry name" value="USP-like"/>
    <property type="match status" value="2"/>
</dbReference>
<feature type="domain" description="UspA" evidence="2">
    <location>
        <begin position="7"/>
        <end position="154"/>
    </location>
</feature>
<name>A0A1G9I390_9GAMM</name>
<dbReference type="OrthoDB" id="6174426at2"/>
<accession>A0A1G9I390</accession>
<gene>
    <name evidence="3" type="ORF">SAMN05192555_10355</name>
</gene>
<comment type="similarity">
    <text evidence="1">Belongs to the universal stress protein A family.</text>
</comment>
<dbReference type="PANTHER" id="PTHR46268:SF6">
    <property type="entry name" value="UNIVERSAL STRESS PROTEIN UP12"/>
    <property type="match status" value="1"/>
</dbReference>
<dbReference type="Pfam" id="PF00582">
    <property type="entry name" value="Usp"/>
    <property type="match status" value="2"/>
</dbReference>
<evidence type="ECO:0000256" key="1">
    <source>
        <dbReference type="ARBA" id="ARBA00008791"/>
    </source>
</evidence>
<protein>
    <submittedName>
        <fullName evidence="3">Nucleotide-binding universal stress protein, UspA family</fullName>
    </submittedName>
</protein>
<evidence type="ECO:0000313" key="4">
    <source>
        <dbReference type="Proteomes" id="UP000199107"/>
    </source>
</evidence>
<dbReference type="AlphaFoldDB" id="A0A1G9I390"/>
<evidence type="ECO:0000313" key="3">
    <source>
        <dbReference type="EMBL" id="SDL19669.1"/>
    </source>
</evidence>
<dbReference type="InterPro" id="IPR006015">
    <property type="entry name" value="Universal_stress_UspA"/>
</dbReference>
<dbReference type="SUPFAM" id="SSF52402">
    <property type="entry name" value="Adenine nucleotide alpha hydrolases-like"/>
    <property type="match status" value="2"/>
</dbReference>
<dbReference type="PANTHER" id="PTHR46268">
    <property type="entry name" value="STRESS RESPONSE PROTEIN NHAX"/>
    <property type="match status" value="1"/>
</dbReference>
<proteinExistence type="inferred from homology"/>
<dbReference type="Gene3D" id="3.40.50.12370">
    <property type="match status" value="1"/>
</dbReference>
<dbReference type="STRING" id="48727.SAMN05192555_10355"/>
<keyword evidence="4" id="KW-1185">Reference proteome</keyword>
<dbReference type="RefSeq" id="WP_089657344.1">
    <property type="nucleotide sequence ID" value="NZ_FNGH01000003.1"/>
</dbReference>
<dbReference type="EMBL" id="FNGH01000003">
    <property type="protein sequence ID" value="SDL19669.1"/>
    <property type="molecule type" value="Genomic_DNA"/>
</dbReference>
<sequence>MSRPISQVVVPVDGSRATLAAVRHAAQLARLWQAPLELLHVQPLYPAELSDIPANRLDEVDHDHEVIQGSVTRAFSQARQALGADPGVEVEEVTLREHDFVRHLAREIIDHASEIPDSMLVMGAQGLDRLGKLLRGNLSNAVIHKARCPVCVVHDQMSIDDAEHIDRILLPVDGSSHSAAAAELAAGLAISGQLPVELMYCVPRDPDDPATPARQRDTERRECDWIFSHAKKHLAGVESPIIEQCLIGRAPAEAILDHARQADGKPMLIMGRRGMSQWREQLLGGVSHKVIDRSPCPIIVVTR</sequence>
<evidence type="ECO:0000259" key="2">
    <source>
        <dbReference type="Pfam" id="PF00582"/>
    </source>
</evidence>
<feature type="domain" description="UspA" evidence="2">
    <location>
        <begin position="165"/>
        <end position="301"/>
    </location>
</feature>
<dbReference type="Proteomes" id="UP000199107">
    <property type="component" value="Unassembled WGS sequence"/>
</dbReference>
<dbReference type="InterPro" id="IPR006016">
    <property type="entry name" value="UspA"/>
</dbReference>
<dbReference type="PRINTS" id="PR01438">
    <property type="entry name" value="UNVRSLSTRESS"/>
</dbReference>
<organism evidence="3 4">
    <name type="scientific">Franzmannia pantelleriensis</name>
    <dbReference type="NCBI Taxonomy" id="48727"/>
    <lineage>
        <taxon>Bacteria</taxon>
        <taxon>Pseudomonadati</taxon>
        <taxon>Pseudomonadota</taxon>
        <taxon>Gammaproteobacteria</taxon>
        <taxon>Oceanospirillales</taxon>
        <taxon>Halomonadaceae</taxon>
        <taxon>Franzmannia</taxon>
    </lineage>
</organism>